<sequence>MQRPHFFRGGVDLHPWRAWPDAPTEKNRKDTAFPEQAL</sequence>
<dbReference type="AlphaFoldDB" id="A0A0W8G4Z9"/>
<dbReference type="EMBL" id="LNQE01000248">
    <property type="protein sequence ID" value="KUG28213.1"/>
    <property type="molecule type" value="Genomic_DNA"/>
</dbReference>
<gene>
    <name evidence="2" type="ORF">ASZ90_001925</name>
</gene>
<comment type="caution">
    <text evidence="2">The sequence shown here is derived from an EMBL/GenBank/DDBJ whole genome shotgun (WGS) entry which is preliminary data.</text>
</comment>
<evidence type="ECO:0000256" key="1">
    <source>
        <dbReference type="SAM" id="MobiDB-lite"/>
    </source>
</evidence>
<reference evidence="2" key="1">
    <citation type="journal article" date="2015" name="Proc. Natl. Acad. Sci. U.S.A.">
        <title>Networks of energetic and metabolic interactions define dynamics in microbial communities.</title>
        <authorList>
            <person name="Embree M."/>
            <person name="Liu J.K."/>
            <person name="Al-Bassam M.M."/>
            <person name="Zengler K."/>
        </authorList>
    </citation>
    <scope>NUCLEOTIDE SEQUENCE</scope>
</reference>
<feature type="region of interest" description="Disordered" evidence="1">
    <location>
        <begin position="1"/>
        <end position="38"/>
    </location>
</feature>
<organism evidence="2">
    <name type="scientific">hydrocarbon metagenome</name>
    <dbReference type="NCBI Taxonomy" id="938273"/>
    <lineage>
        <taxon>unclassified sequences</taxon>
        <taxon>metagenomes</taxon>
        <taxon>ecological metagenomes</taxon>
    </lineage>
</organism>
<proteinExistence type="predicted"/>
<feature type="compositionally biased region" description="Basic and acidic residues" evidence="1">
    <location>
        <begin position="23"/>
        <end position="32"/>
    </location>
</feature>
<accession>A0A0W8G4Z9</accession>
<protein>
    <submittedName>
        <fullName evidence="2">Uncharacterized protein</fullName>
    </submittedName>
</protein>
<name>A0A0W8G4Z9_9ZZZZ</name>
<evidence type="ECO:0000313" key="2">
    <source>
        <dbReference type="EMBL" id="KUG28213.1"/>
    </source>
</evidence>